<reference evidence="1 2" key="1">
    <citation type="journal article" date="2015" name="Nature">
        <title>rRNA introns, odd ribosomes, and small enigmatic genomes across a large radiation of phyla.</title>
        <authorList>
            <person name="Brown C.T."/>
            <person name="Hug L.A."/>
            <person name="Thomas B.C."/>
            <person name="Sharon I."/>
            <person name="Castelle C.J."/>
            <person name="Singh A."/>
            <person name="Wilkins M.J."/>
            <person name="Williams K.H."/>
            <person name="Banfield J.F."/>
        </authorList>
    </citation>
    <scope>NUCLEOTIDE SEQUENCE [LARGE SCALE GENOMIC DNA]</scope>
</reference>
<name>A0A0G0U1M3_9BACT</name>
<organism evidence="1 2">
    <name type="scientific">Candidatus Daviesbacteria bacterium GW2011_GWA2_40_9</name>
    <dbReference type="NCBI Taxonomy" id="1618424"/>
    <lineage>
        <taxon>Bacteria</taxon>
        <taxon>Candidatus Daviesiibacteriota</taxon>
    </lineage>
</organism>
<accession>A0A0G0U1M3</accession>
<comment type="caution">
    <text evidence="1">The sequence shown here is derived from an EMBL/GenBank/DDBJ whole genome shotgun (WGS) entry which is preliminary data.</text>
</comment>
<evidence type="ECO:0000313" key="1">
    <source>
        <dbReference type="EMBL" id="KKR83013.1"/>
    </source>
</evidence>
<evidence type="ECO:0000313" key="2">
    <source>
        <dbReference type="Proteomes" id="UP000034601"/>
    </source>
</evidence>
<protein>
    <submittedName>
        <fullName evidence="1">Uncharacterized protein</fullName>
    </submittedName>
</protein>
<sequence>MINESLLKLSQKLKNKEVIEGLKEDPPRKVIWRVPSEGSWYKLGVYQPQKITEYLRSNYRKTGKIEEGIQVWTKKD</sequence>
<dbReference type="Proteomes" id="UP000034601">
    <property type="component" value="Unassembled WGS sequence"/>
</dbReference>
<dbReference type="AlphaFoldDB" id="A0A0G0U1M3"/>
<proteinExistence type="predicted"/>
<dbReference type="EMBL" id="LCAB01000008">
    <property type="protein sequence ID" value="KKR83013.1"/>
    <property type="molecule type" value="Genomic_DNA"/>
</dbReference>
<gene>
    <name evidence="1" type="ORF">UU29_C0008G0122</name>
</gene>